<evidence type="ECO:0000256" key="2">
    <source>
        <dbReference type="SAM" id="MobiDB-lite"/>
    </source>
</evidence>
<evidence type="ECO:0000313" key="5">
    <source>
        <dbReference type="Proteomes" id="UP000604473"/>
    </source>
</evidence>
<evidence type="ECO:0000259" key="3">
    <source>
        <dbReference type="SMART" id="SM00382"/>
    </source>
</evidence>
<organism evidence="4 5">
    <name type="scientific">Rhodovulum sulfidophilum</name>
    <name type="common">Rhodobacter sulfidophilus</name>
    <dbReference type="NCBI Taxonomy" id="35806"/>
    <lineage>
        <taxon>Bacteria</taxon>
        <taxon>Pseudomonadati</taxon>
        <taxon>Pseudomonadota</taxon>
        <taxon>Alphaproteobacteria</taxon>
        <taxon>Rhodobacterales</taxon>
        <taxon>Paracoccaceae</taxon>
        <taxon>Rhodovulum</taxon>
    </lineage>
</organism>
<dbReference type="EMBL" id="JAESJJ010000011">
    <property type="protein sequence ID" value="MBL3609106.1"/>
    <property type="molecule type" value="Genomic_DNA"/>
</dbReference>
<dbReference type="InterPro" id="IPR036388">
    <property type="entry name" value="WH-like_DNA-bd_sf"/>
</dbReference>
<dbReference type="Gene3D" id="1.25.40.10">
    <property type="entry name" value="Tetratricopeptide repeat domain"/>
    <property type="match status" value="1"/>
</dbReference>
<dbReference type="RefSeq" id="WP_202249001.1">
    <property type="nucleotide sequence ID" value="NZ_JAESJJ010000011.1"/>
</dbReference>
<gene>
    <name evidence="4" type="ORF">JMM60_09880</name>
</gene>
<dbReference type="SUPFAM" id="SSF52540">
    <property type="entry name" value="P-loop containing nucleoside triphosphate hydrolases"/>
    <property type="match status" value="1"/>
</dbReference>
<feature type="compositionally biased region" description="Basic and acidic residues" evidence="2">
    <location>
        <begin position="461"/>
        <end position="470"/>
    </location>
</feature>
<evidence type="ECO:0000313" key="4">
    <source>
        <dbReference type="EMBL" id="MBL3609106.1"/>
    </source>
</evidence>
<accession>A0ABS1RSR8</accession>
<dbReference type="InterPro" id="IPR011990">
    <property type="entry name" value="TPR-like_helical_dom_sf"/>
</dbReference>
<feature type="domain" description="AAA+ ATPase" evidence="3">
    <location>
        <begin position="46"/>
        <end position="214"/>
    </location>
</feature>
<evidence type="ECO:0000256" key="1">
    <source>
        <dbReference type="ARBA" id="ARBA00023125"/>
    </source>
</evidence>
<reference evidence="4 5" key="1">
    <citation type="submission" date="2021-01" db="EMBL/GenBank/DDBJ databases">
        <title>Draft genomes of Rhodovulum sulfidophilum.</title>
        <authorList>
            <person name="Guzman M.S."/>
        </authorList>
    </citation>
    <scope>NUCLEOTIDE SEQUENCE [LARGE SCALE GENOMIC DNA]</scope>
    <source>
        <strain evidence="4 5">AB35</strain>
    </source>
</reference>
<dbReference type="Gene3D" id="3.40.50.300">
    <property type="entry name" value="P-loop containing nucleotide triphosphate hydrolases"/>
    <property type="match status" value="1"/>
</dbReference>
<dbReference type="SUPFAM" id="SSF46785">
    <property type="entry name" value="Winged helix' DNA-binding domain"/>
    <property type="match status" value="1"/>
</dbReference>
<feature type="non-terminal residue" evidence="4">
    <location>
        <position position="688"/>
    </location>
</feature>
<dbReference type="Proteomes" id="UP000604473">
    <property type="component" value="Unassembled WGS sequence"/>
</dbReference>
<dbReference type="InterPro" id="IPR036390">
    <property type="entry name" value="WH_DNA-bd_sf"/>
</dbReference>
<sequence length="688" mass="76874">MTVIPQPTLYNQTMLDDDDFVASFVARRDTLETMCRRLKSVGPEDHGQHQILIGTRGMGKTSLLRRLAIEVKRDHDLSDRFVPLMFREEQYNVLRLRDFWRNCAESLAEWAESQGRDDLAEHLDDVVFSSSWDSDDGAAEQFEAEMQALGKRAVLLIDNLDLILDALKDEDRWTLRASLQARGGPILVGAATQSLKEGADRDAAFYEFFQPYYLEPLELQETETCMRALANQRGEVGRRVLRVMHTDPARLRVLHRLTGGNPRVLALTYRLLETEDSHSAMADLERLLDEVTPYYKARVEEYQTPLQRAVIDAIALHWDPVTTGQLSDITGVPTTTLSPQLTRLRKDGLIERVETSGSYAGHQVVERFLNIWYLMRHGTRRTRQRMRWLVAFLSSFYCKDELEEIGRTARATGRFDLWTRDYVHAFEQATQIAPARERLSLQSAGPRPDDTIAADHPASPEAKEAKEMSDKGVSLGRDGEDAAALEMFEEVIAHYSDSPDPQVKKQVARAMLNKGARLGQASDPAAEIETYDALIARHDDSDALPLQELVARAMLNKGVTLGQASDPAAEIETYDALIARYGDSDALPLQELVARAMLNKGVTLGQASDPAAEIETYDALIARYGDSDALPLQELVARAMLNKGARLGQASDPAAEIETYDALIARYGDSDALPLQELVAWAMLSKGA</sequence>
<comment type="caution">
    <text evidence="4">The sequence shown here is derived from an EMBL/GenBank/DDBJ whole genome shotgun (WGS) entry which is preliminary data.</text>
</comment>
<dbReference type="InterPro" id="IPR011991">
    <property type="entry name" value="ArsR-like_HTH"/>
</dbReference>
<protein>
    <submittedName>
        <fullName evidence="4">MarR family transcriptional regulator</fullName>
    </submittedName>
</protein>
<dbReference type="CDD" id="cd00090">
    <property type="entry name" value="HTH_ARSR"/>
    <property type="match status" value="1"/>
</dbReference>
<proteinExistence type="predicted"/>
<dbReference type="InterPro" id="IPR003593">
    <property type="entry name" value="AAA+_ATPase"/>
</dbReference>
<feature type="region of interest" description="Disordered" evidence="2">
    <location>
        <begin position="442"/>
        <end position="476"/>
    </location>
</feature>
<keyword evidence="1" id="KW-0238">DNA-binding</keyword>
<keyword evidence="5" id="KW-1185">Reference proteome</keyword>
<dbReference type="InterPro" id="IPR027417">
    <property type="entry name" value="P-loop_NTPase"/>
</dbReference>
<name>A0ABS1RSR8_RHOSU</name>
<dbReference type="Gene3D" id="1.10.10.10">
    <property type="entry name" value="Winged helix-like DNA-binding domain superfamily/Winged helix DNA-binding domain"/>
    <property type="match status" value="1"/>
</dbReference>
<dbReference type="SMART" id="SM00382">
    <property type="entry name" value="AAA"/>
    <property type="match status" value="1"/>
</dbReference>